<dbReference type="Proteomes" id="UP001476247">
    <property type="component" value="Unassembled WGS sequence"/>
</dbReference>
<evidence type="ECO:0000313" key="3">
    <source>
        <dbReference type="Proteomes" id="UP001476247"/>
    </source>
</evidence>
<evidence type="ECO:0000313" key="2">
    <source>
        <dbReference type="EMBL" id="GAA5801460.1"/>
    </source>
</evidence>
<feature type="signal peptide" evidence="1">
    <location>
        <begin position="1"/>
        <end position="21"/>
    </location>
</feature>
<organism evidence="2 3">
    <name type="scientific">Helicostylum pulchrum</name>
    <dbReference type="NCBI Taxonomy" id="562976"/>
    <lineage>
        <taxon>Eukaryota</taxon>
        <taxon>Fungi</taxon>
        <taxon>Fungi incertae sedis</taxon>
        <taxon>Mucoromycota</taxon>
        <taxon>Mucoromycotina</taxon>
        <taxon>Mucoromycetes</taxon>
        <taxon>Mucorales</taxon>
        <taxon>Mucorineae</taxon>
        <taxon>Mucoraceae</taxon>
        <taxon>Helicostylum</taxon>
    </lineage>
</organism>
<name>A0ABP9Y435_9FUNG</name>
<keyword evidence="3" id="KW-1185">Reference proteome</keyword>
<accession>A0ABP9Y435</accession>
<comment type="caution">
    <text evidence="2">The sequence shown here is derived from an EMBL/GenBank/DDBJ whole genome shotgun (WGS) entry which is preliminary data.</text>
</comment>
<keyword evidence="1" id="KW-0732">Signal</keyword>
<feature type="chain" id="PRO_5046730982" evidence="1">
    <location>
        <begin position="22"/>
        <end position="176"/>
    </location>
</feature>
<gene>
    <name evidence="2" type="ORF">HPULCUR_006906</name>
</gene>
<protein>
    <submittedName>
        <fullName evidence="2">Uncharacterized protein</fullName>
    </submittedName>
</protein>
<dbReference type="EMBL" id="BAABUJ010000019">
    <property type="protein sequence ID" value="GAA5801460.1"/>
    <property type="molecule type" value="Genomic_DNA"/>
</dbReference>
<proteinExistence type="predicted"/>
<sequence>MHISSVVLVLSCIASLQLVSAAPLVTETKFVLAKRACPPGTAPGPPPPPPTAISPAECYRATQNIACYQPPPPAPPAPKSKPKAGSIGLPDLSCYVLPAAPVPGLPAPPILPGPTLPAFPAPPILPGPTLPTAPGIPALPGATLPDLSTFVLPGLPGLPELPVLPGLPGLPALGGD</sequence>
<reference evidence="2 3" key="1">
    <citation type="submission" date="2024-04" db="EMBL/GenBank/DDBJ databases">
        <title>genome sequences of Mucor flavus KT1a and Helicostylum pulchrum KT1b strains isolation_sourced from the surface of a dry-aged beef.</title>
        <authorList>
            <person name="Toyotome T."/>
            <person name="Hosono M."/>
            <person name="Torimaru M."/>
            <person name="Fukuda K."/>
            <person name="Mikami N."/>
        </authorList>
    </citation>
    <scope>NUCLEOTIDE SEQUENCE [LARGE SCALE GENOMIC DNA]</scope>
    <source>
        <strain evidence="2 3">KT1b</strain>
    </source>
</reference>
<evidence type="ECO:0000256" key="1">
    <source>
        <dbReference type="SAM" id="SignalP"/>
    </source>
</evidence>